<protein>
    <submittedName>
        <fullName evidence="3">SH3 domain-containing protein</fullName>
    </submittedName>
</protein>
<dbReference type="EMBL" id="JAPEVI010000003">
    <property type="protein sequence ID" value="MCX2725120.1"/>
    <property type="molecule type" value="Genomic_DNA"/>
</dbReference>
<keyword evidence="4" id="KW-1185">Reference proteome</keyword>
<evidence type="ECO:0000313" key="3">
    <source>
        <dbReference type="EMBL" id="MCX2725120.1"/>
    </source>
</evidence>
<dbReference type="InterPro" id="IPR003646">
    <property type="entry name" value="SH3-like_bac-type"/>
</dbReference>
<gene>
    <name evidence="3" type="ORF">ON753_22590</name>
</gene>
<keyword evidence="1" id="KW-0732">Signal</keyword>
<evidence type="ECO:0000259" key="2">
    <source>
        <dbReference type="Pfam" id="PF08239"/>
    </source>
</evidence>
<dbReference type="Proteomes" id="UP001300261">
    <property type="component" value="Unassembled WGS sequence"/>
</dbReference>
<name>A0ABT3R7U2_9HYPH</name>
<evidence type="ECO:0000313" key="4">
    <source>
        <dbReference type="Proteomes" id="UP001300261"/>
    </source>
</evidence>
<sequence>MTLFRAPLAILGLLALALPAAAQPRPAIAYTTANLNMRTGPGTNYPVVATVPRGGGVTIFGCTPDFTWCDAAFTNARG</sequence>
<organism evidence="3 4">
    <name type="scientific">Roseibium salinum</name>
    <dbReference type="NCBI Taxonomy" id="1604349"/>
    <lineage>
        <taxon>Bacteria</taxon>
        <taxon>Pseudomonadati</taxon>
        <taxon>Pseudomonadota</taxon>
        <taxon>Alphaproteobacteria</taxon>
        <taxon>Hyphomicrobiales</taxon>
        <taxon>Stappiaceae</taxon>
        <taxon>Roseibium</taxon>
    </lineage>
</organism>
<dbReference type="RefSeq" id="WP_265965675.1">
    <property type="nucleotide sequence ID" value="NZ_JAPEVI010000003.1"/>
</dbReference>
<reference evidence="3 4" key="1">
    <citation type="journal article" date="2016" name="Int. J. Syst. Evol. Microbiol.">
        <title>Labrenzia salina sp. nov., isolated from the rhizosphere of the halophyte Arthrocnemum macrostachyum.</title>
        <authorList>
            <person name="Camacho M."/>
            <person name="Redondo-Gomez S."/>
            <person name="Rodriguez-Llorente I."/>
            <person name="Rohde M."/>
            <person name="Sproer C."/>
            <person name="Schumann P."/>
            <person name="Klenk H.P."/>
            <person name="Montero-Calasanz M.D.C."/>
        </authorList>
    </citation>
    <scope>NUCLEOTIDE SEQUENCE [LARGE SCALE GENOMIC DNA]</scope>
    <source>
        <strain evidence="3 4">DSM 29163</strain>
    </source>
</reference>
<accession>A0ABT3R7U2</accession>
<feature type="chain" id="PRO_5045917182" evidence="1">
    <location>
        <begin position="23"/>
        <end position="78"/>
    </location>
</feature>
<proteinExistence type="predicted"/>
<evidence type="ECO:0000256" key="1">
    <source>
        <dbReference type="SAM" id="SignalP"/>
    </source>
</evidence>
<dbReference type="Gene3D" id="2.30.30.40">
    <property type="entry name" value="SH3 Domains"/>
    <property type="match status" value="1"/>
</dbReference>
<feature type="domain" description="SH3b" evidence="2">
    <location>
        <begin position="34"/>
        <end position="68"/>
    </location>
</feature>
<comment type="caution">
    <text evidence="3">The sequence shown here is derived from an EMBL/GenBank/DDBJ whole genome shotgun (WGS) entry which is preliminary data.</text>
</comment>
<feature type="signal peptide" evidence="1">
    <location>
        <begin position="1"/>
        <end position="22"/>
    </location>
</feature>
<dbReference type="Pfam" id="PF08239">
    <property type="entry name" value="SH3_3"/>
    <property type="match status" value="1"/>
</dbReference>